<dbReference type="InterPro" id="IPR027417">
    <property type="entry name" value="P-loop_NTPase"/>
</dbReference>
<dbReference type="GO" id="GO:0051301">
    <property type="term" value="P:cell division"/>
    <property type="evidence" value="ECO:0007669"/>
    <property type="project" value="TreeGrafter"/>
</dbReference>
<sequence>MLLKEPRLNFTDVMNRKAQEKGIQLDNDQQRLIRHLETLAETLLRRRAAFAGLYLWGQPGRGKSFIVDSFFAALPLAQKKRAHFHTFFRELHQQLNGQGLDAALLELMGEARLLCFDEFHLHDIGDAMLVKRLIALAIARNVALIFTSNYPPRALLANPLYHDRFVPSIALIERHMTVMALNGPRDYRQQATGHGVFSEGAYLWPASAARRQALGLPDASGAVALTVGHRTLHAASSPGEFLHFTFAGLCEAPTAVMDYLALCEGHERWFLDGVPPLARVSPAAQQRFINLVDVLYDQQRRLFIAAACPLTELVAGVEQEDIARTASRLSQLTTE</sequence>
<keyword evidence="2" id="KW-0067">ATP-binding</keyword>
<protein>
    <submittedName>
        <fullName evidence="3">ATPase</fullName>
    </submittedName>
</protein>
<dbReference type="InterPro" id="IPR005654">
    <property type="entry name" value="ATPase_AFG1-like"/>
</dbReference>
<dbReference type="GO" id="GO:0005737">
    <property type="term" value="C:cytoplasm"/>
    <property type="evidence" value="ECO:0007669"/>
    <property type="project" value="TreeGrafter"/>
</dbReference>
<dbReference type="PANTHER" id="PTHR12169:SF6">
    <property type="entry name" value="AFG1-LIKE ATPASE"/>
    <property type="match status" value="1"/>
</dbReference>
<proteinExistence type="predicted"/>
<dbReference type="RefSeq" id="WP_029696822.1">
    <property type="nucleotide sequence ID" value="NZ_LFEJ01000003.1"/>
</dbReference>
<accession>A0A0J8YFR3</accession>
<evidence type="ECO:0000313" key="3">
    <source>
        <dbReference type="EMBL" id="KMV36354.1"/>
    </source>
</evidence>
<dbReference type="Proteomes" id="UP000037315">
    <property type="component" value="Unassembled WGS sequence"/>
</dbReference>
<evidence type="ECO:0000256" key="1">
    <source>
        <dbReference type="ARBA" id="ARBA00022741"/>
    </source>
</evidence>
<name>A0A0J8YFR3_9ENTR</name>
<reference evidence="3 4" key="1">
    <citation type="submission" date="2015-06" db="EMBL/GenBank/DDBJ databases">
        <title>Genome sequencing of Cronobacter sp. strain DJ34 isolated from petroleum contaminated sludge of Duliajan Oil Fields, Assam, India.</title>
        <authorList>
            <person name="Pal S."/>
            <person name="Banerjee T.D."/>
            <person name="Roy A."/>
            <person name="Sar P."/>
            <person name="Kazy S.K."/>
        </authorList>
    </citation>
    <scope>NUCLEOTIDE SEQUENCE [LARGE SCALE GENOMIC DNA]</scope>
    <source>
        <strain evidence="3 4">DJ34</strain>
    </source>
</reference>
<keyword evidence="4" id="KW-1185">Reference proteome</keyword>
<evidence type="ECO:0000256" key="2">
    <source>
        <dbReference type="ARBA" id="ARBA00022840"/>
    </source>
</evidence>
<dbReference type="STRING" id="1121863.GCA_000621185_00701"/>
<dbReference type="AlphaFoldDB" id="A0A0J8YFR3"/>
<dbReference type="PANTHER" id="PTHR12169">
    <property type="entry name" value="ATPASE N2B"/>
    <property type="match status" value="1"/>
</dbReference>
<evidence type="ECO:0000313" key="4">
    <source>
        <dbReference type="Proteomes" id="UP000037315"/>
    </source>
</evidence>
<dbReference type="PATRIC" id="fig|1656095.3.peg.340"/>
<dbReference type="Pfam" id="PF03969">
    <property type="entry name" value="AFG1_ATPase"/>
    <property type="match status" value="1"/>
</dbReference>
<dbReference type="NCBIfam" id="NF040713">
    <property type="entry name" value="ZapE"/>
    <property type="match status" value="1"/>
</dbReference>
<dbReference type="EMBL" id="LFEJ01000003">
    <property type="protein sequence ID" value="KMV36354.1"/>
    <property type="molecule type" value="Genomic_DNA"/>
</dbReference>
<comment type="caution">
    <text evidence="3">The sequence shown here is derived from an EMBL/GenBank/DDBJ whole genome shotgun (WGS) entry which is preliminary data.</text>
</comment>
<dbReference type="Gene3D" id="3.40.50.300">
    <property type="entry name" value="P-loop containing nucleotide triphosphate hydrolases"/>
    <property type="match status" value="1"/>
</dbReference>
<organism evidence="3 4">
    <name type="scientific">Franconibacter pulveris</name>
    <dbReference type="NCBI Taxonomy" id="435910"/>
    <lineage>
        <taxon>Bacteria</taxon>
        <taxon>Pseudomonadati</taxon>
        <taxon>Pseudomonadota</taxon>
        <taxon>Gammaproteobacteria</taxon>
        <taxon>Enterobacterales</taxon>
        <taxon>Enterobacteriaceae</taxon>
        <taxon>Franconibacter</taxon>
    </lineage>
</organism>
<dbReference type="GO" id="GO:0016887">
    <property type="term" value="F:ATP hydrolysis activity"/>
    <property type="evidence" value="ECO:0007669"/>
    <property type="project" value="InterPro"/>
</dbReference>
<dbReference type="GO" id="GO:0032153">
    <property type="term" value="C:cell division site"/>
    <property type="evidence" value="ECO:0007669"/>
    <property type="project" value="TreeGrafter"/>
</dbReference>
<keyword evidence="1" id="KW-0547">Nucleotide-binding</keyword>
<dbReference type="GO" id="GO:0005524">
    <property type="term" value="F:ATP binding"/>
    <property type="evidence" value="ECO:0007669"/>
    <property type="project" value="UniProtKB-KW"/>
</dbReference>
<gene>
    <name evidence="3" type="ORF">ACH50_02800</name>
</gene>
<dbReference type="SUPFAM" id="SSF52540">
    <property type="entry name" value="P-loop containing nucleoside triphosphate hydrolases"/>
    <property type="match status" value="1"/>
</dbReference>